<evidence type="ECO:0000256" key="1">
    <source>
        <dbReference type="ARBA" id="ARBA00009743"/>
    </source>
</evidence>
<dbReference type="GO" id="GO:0005975">
    <property type="term" value="P:carbohydrate metabolic process"/>
    <property type="evidence" value="ECO:0007669"/>
    <property type="project" value="InterPro"/>
</dbReference>
<dbReference type="PANTHER" id="PTHR11452">
    <property type="entry name" value="ALPHA-GALACTOSIDASE/ALPHA-N-ACETYLGALACTOSAMINIDASE"/>
    <property type="match status" value="1"/>
</dbReference>
<proteinExistence type="inferred from homology"/>
<dbReference type="InterPro" id="IPR013785">
    <property type="entry name" value="Aldolase_TIM"/>
</dbReference>
<dbReference type="GO" id="GO:0004557">
    <property type="term" value="F:alpha-galactosidase activity"/>
    <property type="evidence" value="ECO:0007669"/>
    <property type="project" value="UniProtKB-EC"/>
</dbReference>
<dbReference type="SUPFAM" id="SSF51445">
    <property type="entry name" value="(Trans)glycosidases"/>
    <property type="match status" value="1"/>
</dbReference>
<dbReference type="InterPro" id="IPR017853">
    <property type="entry name" value="GH"/>
</dbReference>
<protein>
    <recommendedName>
        <fullName evidence="4">Alpha-galactosidase</fullName>
        <ecNumber evidence="4">3.2.1.22</ecNumber>
    </recommendedName>
    <alternativeName>
        <fullName evidence="4">Melibiase</fullName>
    </alternativeName>
</protein>
<organism evidence="5">
    <name type="scientific">Escherichia coli</name>
    <dbReference type="NCBI Taxonomy" id="562"/>
    <lineage>
        <taxon>Bacteria</taxon>
        <taxon>Pseudomonadati</taxon>
        <taxon>Pseudomonadota</taxon>
        <taxon>Gammaproteobacteria</taxon>
        <taxon>Enterobacterales</taxon>
        <taxon>Enterobacteriaceae</taxon>
        <taxon>Escherichia</taxon>
    </lineage>
</organism>
<dbReference type="AlphaFoldDB" id="A0A2P9E5B8"/>
<dbReference type="InterPro" id="IPR013780">
    <property type="entry name" value="Glyco_hydro_b"/>
</dbReference>
<comment type="similarity">
    <text evidence="1 4">Belongs to the glycosyl hydrolase 27 family.</text>
</comment>
<reference evidence="5" key="1">
    <citation type="submission" date="2018-02" db="EMBL/GenBank/DDBJ databases">
        <authorList>
            <person name="Cohen D.B."/>
            <person name="Kent A.D."/>
        </authorList>
    </citation>
    <scope>NUCLEOTIDE SEQUENCE</scope>
    <source>
        <strain evidence="5">195</strain>
    </source>
</reference>
<keyword evidence="2 4" id="KW-0378">Hydrolase</keyword>
<dbReference type="Gene3D" id="2.60.40.1180">
    <property type="entry name" value="Golgi alpha-mannosidase II"/>
    <property type="match status" value="1"/>
</dbReference>
<evidence type="ECO:0000256" key="3">
    <source>
        <dbReference type="ARBA" id="ARBA00023295"/>
    </source>
</evidence>
<keyword evidence="3 4" id="KW-0326">Glycosidase</keyword>
<keyword evidence="4" id="KW-1015">Disulfide bond</keyword>
<evidence type="ECO:0000313" key="5">
    <source>
        <dbReference type="EMBL" id="SPD98576.1"/>
    </source>
</evidence>
<evidence type="ECO:0000256" key="2">
    <source>
        <dbReference type="ARBA" id="ARBA00022801"/>
    </source>
</evidence>
<accession>A0A2P9E5B8</accession>
<dbReference type="Gene3D" id="3.20.20.70">
    <property type="entry name" value="Aldolase class I"/>
    <property type="match status" value="1"/>
</dbReference>
<evidence type="ECO:0000256" key="4">
    <source>
        <dbReference type="RuleBase" id="RU361168"/>
    </source>
</evidence>
<dbReference type="RefSeq" id="WP_003032736.1">
    <property type="nucleotide sequence ID" value="NZ_CAVMGJ010000095.1"/>
</dbReference>
<geneLocation type="plasmid" evidence="5">
    <name>RCS46_p</name>
</geneLocation>
<keyword evidence="5" id="KW-0614">Plasmid</keyword>
<name>A0A2P9E5B8_ECOLX</name>
<dbReference type="PANTHER" id="PTHR11452:SF42">
    <property type="entry name" value="ALPHA-GALACTOSIDASE"/>
    <property type="match status" value="1"/>
</dbReference>
<sequence>MKKVALTPPKGWNSWDIYGASVTEEEVRSNARVMADKLKSSGWDYVVVDIQWYEPTALTSTYNTFASVCMDEFSRVIPAVNRFPSSEGGNGFKPLADYIHSLGLKFGIHILRGIPREAVHKRLPVKGTHLTADEIATNTICPWNSDMYGVNTELAEGQLYYDSLLELYASWDIDFIKVDDIAFSKIYPNAHLDEIKAIRKAIDKVDRNIVLSLSPGPAHLRDGAFLQQNANMWRLTDDFWDEWPMILDMFERCNSWSPFIRPGNWPDCDMLPLGRIAIRSDERGLSERDTRLSKDEQQTMMTLWSIFQSPLMFGGDMTQLDEWTLSLLNNEEINAMHLKLINQKQVYRDNTWVIWEAMSPHDSYVAVFNISDTVAVLPEELKNEYLPASDYLELWRGKDKSVLKETVNPHASYIFRALSKN</sequence>
<dbReference type="InterPro" id="IPR002241">
    <property type="entry name" value="Glyco_hydro_27"/>
</dbReference>
<dbReference type="EMBL" id="LT985249">
    <property type="protein sequence ID" value="SPD98576.1"/>
    <property type="molecule type" value="Genomic_DNA"/>
</dbReference>
<comment type="catalytic activity">
    <reaction evidence="4">
        <text>Hydrolysis of terminal, non-reducing alpha-D-galactose residues in alpha-D-galactosides, including galactose oligosaccharides, galactomannans and galactolipids.</text>
        <dbReference type="EC" id="3.2.1.22"/>
    </reaction>
</comment>
<gene>
    <name evidence="5" type="ORF">RCS46_P0004</name>
</gene>
<dbReference type="CDD" id="cd14792">
    <property type="entry name" value="GH27"/>
    <property type="match status" value="1"/>
</dbReference>
<dbReference type="PRINTS" id="PR00740">
    <property type="entry name" value="GLHYDRLASE27"/>
</dbReference>
<dbReference type="Pfam" id="PF16499">
    <property type="entry name" value="Melibiase_2"/>
    <property type="match status" value="1"/>
</dbReference>
<dbReference type="EC" id="3.2.1.22" evidence="4"/>